<name>A0A8B8JFX2_ABRPR</name>
<feature type="region of interest" description="Disordered" evidence="5">
    <location>
        <begin position="392"/>
        <end position="426"/>
    </location>
</feature>
<evidence type="ECO:0000313" key="7">
    <source>
        <dbReference type="Proteomes" id="UP000694853"/>
    </source>
</evidence>
<feature type="compositionally biased region" description="Basic and acidic residues" evidence="5">
    <location>
        <begin position="235"/>
        <end position="245"/>
    </location>
</feature>
<dbReference type="CDD" id="cd12226">
    <property type="entry name" value="RRM_NOL8"/>
    <property type="match status" value="1"/>
</dbReference>
<sequence>MEEEVEDTKTTVRIFVGGLGEGVSTEDLRRLFGSLGTVQEIQTIRTKGRSFAYLDFLTDHKSLSKLFSKYNGCLWKGGKLRLEKAKEHYLMRLKREWEQDALDATQSPITASKDSEELPNTTHTSKPITKHLKIFFPKLQKVKSIPFGGTGKHKYSFQNIKVPALPVHFCDCEEHCSPFVTEKEKLSSGGTAESGGMNDEEINIMNAVMSKLFEKEKVTDGKNLAEEQDSFESPDASHFDEREVDSATDEDDLIINVETKKNKAALTGSQELERILENQESWLNKTKIAKEEPSKSVPQVQKSSNSNTKKNKKRKSLPKSERESNGGVTTTPGGESMQTIPDEVGSSAQPTKLEDGFREPTRVLWSQKSSWRELLGHGGNTAFSASLILPKFDSGKNQERPDDPCASSPTNNEAENNERDGYLGNKPTDTEVIEELAETQPTNNQVTQDLAESEQNVAPNKTGRGASWLQKQSWTQLVRENNNSFSISQILPGITLPEPIANNPIVDPEYSNDCKHNCVAKDTVNEVVSDGFDLGEIIPDNSRHVGANDIASAPVVKKFETSPREKSTEDVEIGQTCSFMRSAASLKEWAKAKAALSGSLKRKRGEK</sequence>
<dbReference type="InterPro" id="IPR000504">
    <property type="entry name" value="RRM_dom"/>
</dbReference>
<feature type="compositionally biased region" description="Basic and acidic residues" evidence="5">
    <location>
        <begin position="393"/>
        <end position="403"/>
    </location>
</feature>
<dbReference type="GeneID" id="113846366"/>
<comment type="subcellular location">
    <subcellularLocation>
        <location evidence="1">Nucleus</location>
        <location evidence="1">Nucleolus</location>
    </subcellularLocation>
</comment>
<dbReference type="AlphaFoldDB" id="A0A8B8JFX2"/>
<keyword evidence="2 4" id="KW-0694">RNA-binding</keyword>
<evidence type="ECO:0000259" key="6">
    <source>
        <dbReference type="PROSITE" id="PS50102"/>
    </source>
</evidence>
<keyword evidence="3" id="KW-0539">Nucleus</keyword>
<feature type="region of interest" description="Disordered" evidence="5">
    <location>
        <begin position="288"/>
        <end position="360"/>
    </location>
</feature>
<protein>
    <submittedName>
        <fullName evidence="8">Uncharacterized protein LOC113846366</fullName>
    </submittedName>
</protein>
<dbReference type="KEGG" id="aprc:113846366"/>
<feature type="region of interest" description="Disordered" evidence="5">
    <location>
        <begin position="104"/>
        <end position="125"/>
    </location>
</feature>
<dbReference type="PROSITE" id="PS50102">
    <property type="entry name" value="RRM"/>
    <property type="match status" value="1"/>
</dbReference>
<gene>
    <name evidence="8" type="primary">LOC113846366</name>
</gene>
<evidence type="ECO:0000256" key="5">
    <source>
        <dbReference type="SAM" id="MobiDB-lite"/>
    </source>
</evidence>
<dbReference type="Gene3D" id="3.30.70.330">
    <property type="match status" value="1"/>
</dbReference>
<organism evidence="7 8">
    <name type="scientific">Abrus precatorius</name>
    <name type="common">Indian licorice</name>
    <name type="synonym">Glycine abrus</name>
    <dbReference type="NCBI Taxonomy" id="3816"/>
    <lineage>
        <taxon>Eukaryota</taxon>
        <taxon>Viridiplantae</taxon>
        <taxon>Streptophyta</taxon>
        <taxon>Embryophyta</taxon>
        <taxon>Tracheophyta</taxon>
        <taxon>Spermatophyta</taxon>
        <taxon>Magnoliopsida</taxon>
        <taxon>eudicotyledons</taxon>
        <taxon>Gunneridae</taxon>
        <taxon>Pentapetalae</taxon>
        <taxon>rosids</taxon>
        <taxon>fabids</taxon>
        <taxon>Fabales</taxon>
        <taxon>Fabaceae</taxon>
        <taxon>Papilionoideae</taxon>
        <taxon>50 kb inversion clade</taxon>
        <taxon>NPAAA clade</taxon>
        <taxon>indigoferoid/millettioid clade</taxon>
        <taxon>Abreae</taxon>
        <taxon>Abrus</taxon>
    </lineage>
</organism>
<dbReference type="InterPro" id="IPR012677">
    <property type="entry name" value="Nucleotide-bd_a/b_plait_sf"/>
</dbReference>
<feature type="compositionally biased region" description="Polar residues" evidence="5">
    <location>
        <begin position="326"/>
        <end position="339"/>
    </location>
</feature>
<dbReference type="PANTHER" id="PTHR23099">
    <property type="entry name" value="TRANSCRIPTIONAL REGULATOR"/>
    <property type="match status" value="1"/>
</dbReference>
<evidence type="ECO:0000256" key="4">
    <source>
        <dbReference type="PROSITE-ProRule" id="PRU00176"/>
    </source>
</evidence>
<reference evidence="7" key="1">
    <citation type="journal article" date="2019" name="Toxins">
        <title>Detection of Abrin-Like and Prepropulchellin-Like Toxin Genes and Transcripts Using Whole Genome Sequencing and Full-Length Transcript Sequencing of Abrus precatorius.</title>
        <authorList>
            <person name="Hovde B.T."/>
            <person name="Daligault H.E."/>
            <person name="Hanschen E.R."/>
            <person name="Kunde Y.A."/>
            <person name="Johnson M.B."/>
            <person name="Starkenburg S.R."/>
            <person name="Johnson S.L."/>
        </authorList>
    </citation>
    <scope>NUCLEOTIDE SEQUENCE [LARGE SCALE GENOMIC DNA]</scope>
</reference>
<dbReference type="InterPro" id="IPR035979">
    <property type="entry name" value="RBD_domain_sf"/>
</dbReference>
<reference evidence="8" key="2">
    <citation type="submission" date="2025-08" db="UniProtKB">
        <authorList>
            <consortium name="RefSeq"/>
        </authorList>
    </citation>
    <scope>IDENTIFICATION</scope>
    <source>
        <tissue evidence="8">Young leaves</tissue>
    </source>
</reference>
<accession>A0A8B8JFX2</accession>
<dbReference type="GO" id="GO:0003723">
    <property type="term" value="F:RNA binding"/>
    <property type="evidence" value="ECO:0007669"/>
    <property type="project" value="UniProtKB-UniRule"/>
</dbReference>
<proteinExistence type="predicted"/>
<keyword evidence="7" id="KW-1185">Reference proteome</keyword>
<dbReference type="SMART" id="SM00360">
    <property type="entry name" value="RRM"/>
    <property type="match status" value="1"/>
</dbReference>
<dbReference type="SUPFAM" id="SSF54928">
    <property type="entry name" value="RNA-binding domain, RBD"/>
    <property type="match status" value="1"/>
</dbReference>
<feature type="region of interest" description="Disordered" evidence="5">
    <location>
        <begin position="226"/>
        <end position="253"/>
    </location>
</feature>
<evidence type="ECO:0000256" key="2">
    <source>
        <dbReference type="ARBA" id="ARBA00022884"/>
    </source>
</evidence>
<dbReference type="PANTHER" id="PTHR23099:SF0">
    <property type="entry name" value="GERM CELL NUCLEAR ACIDIC PROTEIN"/>
    <property type="match status" value="1"/>
</dbReference>
<dbReference type="OrthoDB" id="21643at2759"/>
<evidence type="ECO:0000313" key="8">
    <source>
        <dbReference type="RefSeq" id="XP_027330341.1"/>
    </source>
</evidence>
<dbReference type="Pfam" id="PF00076">
    <property type="entry name" value="RRM_1"/>
    <property type="match status" value="1"/>
</dbReference>
<evidence type="ECO:0000256" key="3">
    <source>
        <dbReference type="ARBA" id="ARBA00023242"/>
    </source>
</evidence>
<dbReference type="RefSeq" id="XP_027330341.1">
    <property type="nucleotide sequence ID" value="XM_027474540.1"/>
</dbReference>
<dbReference type="Proteomes" id="UP000694853">
    <property type="component" value="Unplaced"/>
</dbReference>
<dbReference type="GO" id="GO:0005730">
    <property type="term" value="C:nucleolus"/>
    <property type="evidence" value="ECO:0007669"/>
    <property type="project" value="UniProtKB-SubCell"/>
</dbReference>
<dbReference type="InterPro" id="IPR034138">
    <property type="entry name" value="NOP8_RRM"/>
</dbReference>
<evidence type="ECO:0000256" key="1">
    <source>
        <dbReference type="ARBA" id="ARBA00004604"/>
    </source>
</evidence>
<feature type="domain" description="RRM" evidence="6">
    <location>
        <begin position="12"/>
        <end position="87"/>
    </location>
</feature>